<dbReference type="EMBL" id="KN823129">
    <property type="protein sequence ID" value="KIO21757.1"/>
    <property type="molecule type" value="Genomic_DNA"/>
</dbReference>
<dbReference type="Proteomes" id="UP000054248">
    <property type="component" value="Unassembled WGS sequence"/>
</dbReference>
<sequence>MSEASDDGSDNGDEPLLETVEGNVKHVATTKQDASLVIQILLNYGSQSQRDTVDRELQGRFPDLIQPCHSHDLILNLIGRCPSVRSQISSEFHDHSYRLLYRGATGIVSPALTDEKLKTVMEGRGRCEERQDYEHFEEQFDENEWSAIRHAPSPVGVHPRRIPPSTPEEQAKKEKRNVRKLPRTTYLLKWHIRKTVAQLYENSLLGDLQRIPKAFKSHKLETICLDDQAQLVCSHALMPSSDTKTLISSVVNRRYLNSLQNSSSRPPPPTLPQTTYHPADVP</sequence>
<reference evidence="2 3" key="1">
    <citation type="submission" date="2014-04" db="EMBL/GenBank/DDBJ databases">
        <authorList>
            <consortium name="DOE Joint Genome Institute"/>
            <person name="Kuo A."/>
            <person name="Girlanda M."/>
            <person name="Perotto S."/>
            <person name="Kohler A."/>
            <person name="Nagy L.G."/>
            <person name="Floudas D."/>
            <person name="Copeland A."/>
            <person name="Barry K.W."/>
            <person name="Cichocki N."/>
            <person name="Veneault-Fourrey C."/>
            <person name="LaButti K."/>
            <person name="Lindquist E.A."/>
            <person name="Lipzen A."/>
            <person name="Lundell T."/>
            <person name="Morin E."/>
            <person name="Murat C."/>
            <person name="Sun H."/>
            <person name="Tunlid A."/>
            <person name="Henrissat B."/>
            <person name="Grigoriev I.V."/>
            <person name="Hibbett D.S."/>
            <person name="Martin F."/>
            <person name="Nordberg H.P."/>
            <person name="Cantor M.N."/>
            <person name="Hua S.X."/>
        </authorList>
    </citation>
    <scope>NUCLEOTIDE SEQUENCE [LARGE SCALE GENOMIC DNA]</scope>
    <source>
        <strain evidence="2 3">MUT 4182</strain>
    </source>
</reference>
<organism evidence="2 3">
    <name type="scientific">Tulasnella calospora MUT 4182</name>
    <dbReference type="NCBI Taxonomy" id="1051891"/>
    <lineage>
        <taxon>Eukaryota</taxon>
        <taxon>Fungi</taxon>
        <taxon>Dikarya</taxon>
        <taxon>Basidiomycota</taxon>
        <taxon>Agaricomycotina</taxon>
        <taxon>Agaricomycetes</taxon>
        <taxon>Cantharellales</taxon>
        <taxon>Tulasnellaceae</taxon>
        <taxon>Tulasnella</taxon>
    </lineage>
</organism>
<feature type="region of interest" description="Disordered" evidence="1">
    <location>
        <begin position="152"/>
        <end position="176"/>
    </location>
</feature>
<accession>A0A0C3LK72</accession>
<dbReference type="Gene3D" id="1.25.10.10">
    <property type="entry name" value="Leucine-rich Repeat Variant"/>
    <property type="match status" value="1"/>
</dbReference>
<dbReference type="AlphaFoldDB" id="A0A0C3LK72"/>
<gene>
    <name evidence="2" type="ORF">M407DRAFT_28683</name>
</gene>
<reference evidence="3" key="2">
    <citation type="submission" date="2015-01" db="EMBL/GenBank/DDBJ databases">
        <title>Evolutionary Origins and Diversification of the Mycorrhizal Mutualists.</title>
        <authorList>
            <consortium name="DOE Joint Genome Institute"/>
            <consortium name="Mycorrhizal Genomics Consortium"/>
            <person name="Kohler A."/>
            <person name="Kuo A."/>
            <person name="Nagy L.G."/>
            <person name="Floudas D."/>
            <person name="Copeland A."/>
            <person name="Barry K.W."/>
            <person name="Cichocki N."/>
            <person name="Veneault-Fourrey C."/>
            <person name="LaButti K."/>
            <person name="Lindquist E.A."/>
            <person name="Lipzen A."/>
            <person name="Lundell T."/>
            <person name="Morin E."/>
            <person name="Murat C."/>
            <person name="Riley R."/>
            <person name="Ohm R."/>
            <person name="Sun H."/>
            <person name="Tunlid A."/>
            <person name="Henrissat B."/>
            <person name="Grigoriev I.V."/>
            <person name="Hibbett D.S."/>
            <person name="Martin F."/>
        </authorList>
    </citation>
    <scope>NUCLEOTIDE SEQUENCE [LARGE SCALE GENOMIC DNA]</scope>
    <source>
        <strain evidence="3">MUT 4182</strain>
    </source>
</reference>
<name>A0A0C3LK72_9AGAM</name>
<feature type="region of interest" description="Disordered" evidence="1">
    <location>
        <begin position="259"/>
        <end position="282"/>
    </location>
</feature>
<dbReference type="HOGENOM" id="CLU_987622_0_0_1"/>
<dbReference type="InterPro" id="IPR016024">
    <property type="entry name" value="ARM-type_fold"/>
</dbReference>
<evidence type="ECO:0000313" key="3">
    <source>
        <dbReference type="Proteomes" id="UP000054248"/>
    </source>
</evidence>
<keyword evidence="3" id="KW-1185">Reference proteome</keyword>
<protein>
    <submittedName>
        <fullName evidence="2">Uncharacterized protein</fullName>
    </submittedName>
</protein>
<dbReference type="InterPro" id="IPR011989">
    <property type="entry name" value="ARM-like"/>
</dbReference>
<proteinExistence type="predicted"/>
<dbReference type="SUPFAM" id="SSF48371">
    <property type="entry name" value="ARM repeat"/>
    <property type="match status" value="1"/>
</dbReference>
<dbReference type="OrthoDB" id="497380at2759"/>
<evidence type="ECO:0000313" key="2">
    <source>
        <dbReference type="EMBL" id="KIO21757.1"/>
    </source>
</evidence>
<dbReference type="STRING" id="1051891.A0A0C3LK72"/>
<evidence type="ECO:0000256" key="1">
    <source>
        <dbReference type="SAM" id="MobiDB-lite"/>
    </source>
</evidence>